<organism evidence="2 3">
    <name type="scientific">Bombardia bombarda</name>
    <dbReference type="NCBI Taxonomy" id="252184"/>
    <lineage>
        <taxon>Eukaryota</taxon>
        <taxon>Fungi</taxon>
        <taxon>Dikarya</taxon>
        <taxon>Ascomycota</taxon>
        <taxon>Pezizomycotina</taxon>
        <taxon>Sordariomycetes</taxon>
        <taxon>Sordariomycetidae</taxon>
        <taxon>Sordariales</taxon>
        <taxon>Lasiosphaeriaceae</taxon>
        <taxon>Bombardia</taxon>
    </lineage>
</organism>
<accession>A0AA40C898</accession>
<evidence type="ECO:0000256" key="1">
    <source>
        <dbReference type="SAM" id="MobiDB-lite"/>
    </source>
</evidence>
<feature type="region of interest" description="Disordered" evidence="1">
    <location>
        <begin position="1"/>
        <end position="24"/>
    </location>
</feature>
<name>A0AA40C898_9PEZI</name>
<gene>
    <name evidence="2" type="ORF">B0T17DRAFT_504946</name>
</gene>
<keyword evidence="3" id="KW-1185">Reference proteome</keyword>
<feature type="compositionally biased region" description="Low complexity" evidence="1">
    <location>
        <begin position="1"/>
        <end position="13"/>
    </location>
</feature>
<reference evidence="2" key="1">
    <citation type="submission" date="2023-06" db="EMBL/GenBank/DDBJ databases">
        <title>Genome-scale phylogeny and comparative genomics of the fungal order Sordariales.</title>
        <authorList>
            <consortium name="Lawrence Berkeley National Laboratory"/>
            <person name="Hensen N."/>
            <person name="Bonometti L."/>
            <person name="Westerberg I."/>
            <person name="Brannstrom I.O."/>
            <person name="Guillou S."/>
            <person name="Cros-Aarteil S."/>
            <person name="Calhoun S."/>
            <person name="Haridas S."/>
            <person name="Kuo A."/>
            <person name="Mondo S."/>
            <person name="Pangilinan J."/>
            <person name="Riley R."/>
            <person name="LaButti K."/>
            <person name="Andreopoulos B."/>
            <person name="Lipzen A."/>
            <person name="Chen C."/>
            <person name="Yanf M."/>
            <person name="Daum C."/>
            <person name="Ng V."/>
            <person name="Clum A."/>
            <person name="Steindorff A."/>
            <person name="Ohm R."/>
            <person name="Martin F."/>
            <person name="Silar P."/>
            <person name="Natvig D."/>
            <person name="Lalanne C."/>
            <person name="Gautier V."/>
            <person name="Ament-velasquez S.L."/>
            <person name="Kruys A."/>
            <person name="Hutchinson M.I."/>
            <person name="Powell A.J."/>
            <person name="Barry K."/>
            <person name="Miller A.N."/>
            <person name="Grigoriev I.V."/>
            <person name="Debuchy R."/>
            <person name="Gladieux P."/>
            <person name="Thoren M.H."/>
            <person name="Johannesson H."/>
        </authorList>
    </citation>
    <scope>NUCLEOTIDE SEQUENCE</scope>
    <source>
        <strain evidence="2">SMH3391-2</strain>
    </source>
</reference>
<evidence type="ECO:0000313" key="2">
    <source>
        <dbReference type="EMBL" id="KAK0628249.1"/>
    </source>
</evidence>
<comment type="caution">
    <text evidence="2">The sequence shown here is derived from an EMBL/GenBank/DDBJ whole genome shotgun (WGS) entry which is preliminary data.</text>
</comment>
<sequence length="233" mass="24644">MTDGDSGSCNGNGSKSGYGRRGPARPRHRWLLSRFVADVAHGERVALTFVEQHKLLLAAHSLRLLLLPTGDHADTSSAEILEREHDWWCVSAGCAVPEVISPDGAVKPRLVLQTGTCCHADSVEAGNQIGSEGLDTAQHLCNRPGVGLMFASGCRDGREQRRQLLSGPIVAAIVRVCLASFLSMTAACLPGYHLAALAKSFGYSGVQQRVGHAGAQGADIGWHGWHSDGCEGA</sequence>
<dbReference type="Proteomes" id="UP001174934">
    <property type="component" value="Unassembled WGS sequence"/>
</dbReference>
<dbReference type="AlphaFoldDB" id="A0AA40C898"/>
<evidence type="ECO:0000313" key="3">
    <source>
        <dbReference type="Proteomes" id="UP001174934"/>
    </source>
</evidence>
<protein>
    <submittedName>
        <fullName evidence="2">Uncharacterized protein</fullName>
    </submittedName>
</protein>
<dbReference type="EMBL" id="JAULSR010000002">
    <property type="protein sequence ID" value="KAK0628249.1"/>
    <property type="molecule type" value="Genomic_DNA"/>
</dbReference>
<proteinExistence type="predicted"/>